<dbReference type="GO" id="GO:0005886">
    <property type="term" value="C:plasma membrane"/>
    <property type="evidence" value="ECO:0007669"/>
    <property type="project" value="UniProtKB-SubCell"/>
</dbReference>
<keyword evidence="5 6" id="KW-0472">Membrane</keyword>
<name>A0A0R2KJV8_9LACO</name>
<accession>A0A0R2KJV8</accession>
<sequence length="678" mass="76509">MNFKMRWQLARKNLIANKIFNVPFVISSSLLLGIFYILLSLLSNDYVQHRHPALPQLLSLAAIVIAILSVIFIFYGNNFTMKNRNQELGLYGILGLEKKHIAGIFFLESFILYIITFLCALINGFILGKLSFLTLNYLVKDYTSSLQNYSFDSKAALITLLLTTGIFILLFIITIFKIGLSSPMQLFNKQKSGEKPPKSNKLIGILGIILIGIGYFLAIHQKALPLTQSNISLLIRNFFIAVLFVISGTYLTFISGSILILKSFQKRKNYYYKPKNFLFINGMLKRMSSNAIGLASITVLSTGIILSLVTPLTAAMGLTQITKEAMARDYSASLHVPLNQKIASTQEFEKLTDKLKQQVLAVYPKPSDIKNMNLNVSTMIPGNFKDNKFITIDPTNLDNISYFIIETVDQTNALYHDNHKLKANEIMVASNHISAQRFFSKKQKVEFMGQKFTALPLGHLVANQDALNAYRIIVPNWETLVKAANYYNNYQESKNDESRALASAEISLNWDSKLNLEQNSHYLSLISDHTIDQQPIITTTTIDIKNSIYEMNGGIIFIGLLIGISLLVGNILIIVYKQFSEGFEDRADFKIMKNVGLTPQLINQTSRKQILWLFFLPLIIASIHALASSNIIFMLLHLFGVNDFFNLMQNFGIVMASFTVIYILVFAITSKLYVKIVK</sequence>
<evidence type="ECO:0000259" key="7">
    <source>
        <dbReference type="Pfam" id="PF02687"/>
    </source>
</evidence>
<evidence type="ECO:0000256" key="2">
    <source>
        <dbReference type="ARBA" id="ARBA00022475"/>
    </source>
</evidence>
<keyword evidence="4 6" id="KW-1133">Transmembrane helix</keyword>
<keyword evidence="2 6" id="KW-1003">Cell membrane</keyword>
<feature type="transmembrane region" description="Helical" evidence="6">
    <location>
        <begin position="20"/>
        <end position="42"/>
    </location>
</feature>
<feature type="transmembrane region" description="Helical" evidence="6">
    <location>
        <begin position="201"/>
        <end position="218"/>
    </location>
</feature>
<dbReference type="PIRSF" id="PIRSF018968">
    <property type="entry name" value="ABC_permease_BceB"/>
    <property type="match status" value="1"/>
</dbReference>
<protein>
    <submittedName>
        <fullName evidence="8">Membrane protein</fullName>
    </submittedName>
</protein>
<evidence type="ECO:0000256" key="4">
    <source>
        <dbReference type="ARBA" id="ARBA00022989"/>
    </source>
</evidence>
<dbReference type="OrthoDB" id="1705903at2"/>
<dbReference type="InterPro" id="IPR027022">
    <property type="entry name" value="ABC_permease_BceB-typ"/>
</dbReference>
<feature type="transmembrane region" description="Helical" evidence="6">
    <location>
        <begin position="651"/>
        <end position="674"/>
    </location>
</feature>
<feature type="transmembrane region" description="Helical" evidence="6">
    <location>
        <begin position="610"/>
        <end position="639"/>
    </location>
</feature>
<gene>
    <name evidence="8" type="ORF">IV53_GL001180</name>
</gene>
<reference evidence="8 9" key="1">
    <citation type="journal article" date="2015" name="Genome Announc.">
        <title>Expanding the biotechnology potential of lactobacilli through comparative genomics of 213 strains and associated genera.</title>
        <authorList>
            <person name="Sun Z."/>
            <person name="Harris H.M."/>
            <person name="McCann A."/>
            <person name="Guo C."/>
            <person name="Argimon S."/>
            <person name="Zhang W."/>
            <person name="Yang X."/>
            <person name="Jeffery I.B."/>
            <person name="Cooney J.C."/>
            <person name="Kagawa T.F."/>
            <person name="Liu W."/>
            <person name="Song Y."/>
            <person name="Salvetti E."/>
            <person name="Wrobel A."/>
            <person name="Rasinkangas P."/>
            <person name="Parkhill J."/>
            <person name="Rea M.C."/>
            <person name="O'Sullivan O."/>
            <person name="Ritari J."/>
            <person name="Douillard F.P."/>
            <person name="Paul Ross R."/>
            <person name="Yang R."/>
            <person name="Briner A.E."/>
            <person name="Felis G.E."/>
            <person name="de Vos W.M."/>
            <person name="Barrangou R."/>
            <person name="Klaenhammer T.R."/>
            <person name="Caufield P.W."/>
            <person name="Cui Y."/>
            <person name="Zhang H."/>
            <person name="O'Toole P.W."/>
        </authorList>
    </citation>
    <scope>NUCLEOTIDE SEQUENCE [LARGE SCALE GENOMIC DNA]</scope>
    <source>
        <strain evidence="8 9">DSM 22408</strain>
    </source>
</reference>
<dbReference type="Pfam" id="PF02687">
    <property type="entry name" value="FtsX"/>
    <property type="match status" value="1"/>
</dbReference>
<organism evidence="8 9">
    <name type="scientific">Ligilactobacillus ceti DSM 22408</name>
    <dbReference type="NCBI Taxonomy" id="1122146"/>
    <lineage>
        <taxon>Bacteria</taxon>
        <taxon>Bacillati</taxon>
        <taxon>Bacillota</taxon>
        <taxon>Bacilli</taxon>
        <taxon>Lactobacillales</taxon>
        <taxon>Lactobacillaceae</taxon>
        <taxon>Ligilactobacillus</taxon>
    </lineage>
</organism>
<feature type="transmembrane region" description="Helical" evidence="6">
    <location>
        <begin position="238"/>
        <end position="261"/>
    </location>
</feature>
<dbReference type="AlphaFoldDB" id="A0A0R2KJV8"/>
<feature type="domain" description="ABC3 transporter permease C-terminal" evidence="7">
    <location>
        <begin position="60"/>
        <end position="177"/>
    </location>
</feature>
<feature type="transmembrane region" description="Helical" evidence="6">
    <location>
        <begin position="110"/>
        <end position="135"/>
    </location>
</feature>
<feature type="transmembrane region" description="Helical" evidence="6">
    <location>
        <begin position="155"/>
        <end position="180"/>
    </location>
</feature>
<evidence type="ECO:0000256" key="6">
    <source>
        <dbReference type="PIRNR" id="PIRNR018968"/>
    </source>
</evidence>
<keyword evidence="3 6" id="KW-0812">Transmembrane</keyword>
<comment type="subcellular location">
    <subcellularLocation>
        <location evidence="1 6">Cell membrane</location>
        <topology evidence="1 6">Multi-pass membrane protein</topology>
    </subcellularLocation>
</comment>
<dbReference type="STRING" id="1122146.IV53_GL001180"/>
<feature type="transmembrane region" description="Helical" evidence="6">
    <location>
        <begin position="554"/>
        <end position="576"/>
    </location>
</feature>
<dbReference type="PANTHER" id="PTHR46795:SF3">
    <property type="entry name" value="ABC TRANSPORTER PERMEASE"/>
    <property type="match status" value="1"/>
</dbReference>
<dbReference type="PATRIC" id="fig|1122146.4.peg.1217"/>
<dbReference type="Proteomes" id="UP000051500">
    <property type="component" value="Unassembled WGS sequence"/>
</dbReference>
<keyword evidence="6" id="KW-0813">Transport</keyword>
<evidence type="ECO:0000256" key="3">
    <source>
        <dbReference type="ARBA" id="ARBA00022692"/>
    </source>
</evidence>
<dbReference type="PANTHER" id="PTHR46795">
    <property type="entry name" value="ABC TRANSPORTER PERMEASE-RELATED-RELATED"/>
    <property type="match status" value="1"/>
</dbReference>
<evidence type="ECO:0000256" key="1">
    <source>
        <dbReference type="ARBA" id="ARBA00004651"/>
    </source>
</evidence>
<dbReference type="eggNOG" id="COG0577">
    <property type="taxonomic scope" value="Bacteria"/>
</dbReference>
<feature type="transmembrane region" description="Helical" evidence="6">
    <location>
        <begin position="291"/>
        <end position="318"/>
    </location>
</feature>
<evidence type="ECO:0000256" key="5">
    <source>
        <dbReference type="ARBA" id="ARBA00023136"/>
    </source>
</evidence>
<comment type="similarity">
    <text evidence="6">Belongs to the ABC-4 integral membrane protein family.</text>
</comment>
<feature type="transmembrane region" description="Helical" evidence="6">
    <location>
        <begin position="54"/>
        <end position="75"/>
    </location>
</feature>
<proteinExistence type="inferred from homology"/>
<dbReference type="EMBL" id="JQBZ01000010">
    <property type="protein sequence ID" value="KRN89630.1"/>
    <property type="molecule type" value="Genomic_DNA"/>
</dbReference>
<dbReference type="RefSeq" id="WP_027106785.1">
    <property type="nucleotide sequence ID" value="NZ_AUHP01000018.1"/>
</dbReference>
<dbReference type="GO" id="GO:0055085">
    <property type="term" value="P:transmembrane transport"/>
    <property type="evidence" value="ECO:0007669"/>
    <property type="project" value="UniProtKB-UniRule"/>
</dbReference>
<keyword evidence="9" id="KW-1185">Reference proteome</keyword>
<evidence type="ECO:0000313" key="9">
    <source>
        <dbReference type="Proteomes" id="UP000051500"/>
    </source>
</evidence>
<comment type="caution">
    <text evidence="8">The sequence shown here is derived from an EMBL/GenBank/DDBJ whole genome shotgun (WGS) entry which is preliminary data.</text>
</comment>
<dbReference type="InterPro" id="IPR003838">
    <property type="entry name" value="ABC3_permease_C"/>
</dbReference>
<evidence type="ECO:0000313" key="8">
    <source>
        <dbReference type="EMBL" id="KRN89630.1"/>
    </source>
</evidence>
<dbReference type="InterPro" id="IPR052536">
    <property type="entry name" value="ABC-4_Integral_Memb_Prot"/>
</dbReference>